<sequence>MISLRSVANSCLEVSGGFSVRRDVFGYVWGPLEDRSLSLSDHLNQISGEAFDITVILVGHEPGLAGWFDQDDVNQIQSAIDWAREIYAQAGLGIRRIYWAYIPTADANGYDVIGSGNEATDLTNDWSGAPADSQDVFYVTSVDGADGWSNQNGPCNKDLDKQRTGNVLQVYQPSEIGGLENRNESAGVLLAHEIGHYLGLAGGTDGDSNLMGADDDPPFGVDEISRNSKGITSAQITTILGHCSVKPPCA</sequence>
<organism evidence="1 2">
    <name type="scientific">Roseobacter sinensis</name>
    <dbReference type="NCBI Taxonomy" id="2931391"/>
    <lineage>
        <taxon>Bacteria</taxon>
        <taxon>Pseudomonadati</taxon>
        <taxon>Pseudomonadota</taxon>
        <taxon>Alphaproteobacteria</taxon>
        <taxon>Rhodobacterales</taxon>
        <taxon>Roseobacteraceae</taxon>
        <taxon>Roseobacter</taxon>
    </lineage>
</organism>
<gene>
    <name evidence="1" type="ORF">MUB52_22615</name>
</gene>
<evidence type="ECO:0000313" key="1">
    <source>
        <dbReference type="EMBL" id="MCV3274234.1"/>
    </source>
</evidence>
<proteinExistence type="predicted"/>
<name>A0ABT3BKY9_9RHOB</name>
<comment type="caution">
    <text evidence="1">The sequence shown here is derived from an EMBL/GenBank/DDBJ whole genome shotgun (WGS) entry which is preliminary data.</text>
</comment>
<reference evidence="1 2" key="1">
    <citation type="submission" date="2022-04" db="EMBL/GenBank/DDBJ databases">
        <title>Roseobacter sp. WL0113 is a bacterium isolated from neritic sediment.</title>
        <authorList>
            <person name="Wang L."/>
            <person name="He W."/>
            <person name="Zhang D.-F."/>
        </authorList>
    </citation>
    <scope>NUCLEOTIDE SEQUENCE [LARGE SCALE GENOMIC DNA]</scope>
    <source>
        <strain evidence="1 2">WL0113</strain>
    </source>
</reference>
<evidence type="ECO:0008006" key="3">
    <source>
        <dbReference type="Google" id="ProtNLM"/>
    </source>
</evidence>
<dbReference type="EMBL" id="JALIEB010000033">
    <property type="protein sequence ID" value="MCV3274234.1"/>
    <property type="molecule type" value="Genomic_DNA"/>
</dbReference>
<accession>A0ABT3BKY9</accession>
<dbReference type="Proteomes" id="UP001208690">
    <property type="component" value="Unassembled WGS sequence"/>
</dbReference>
<keyword evidence="2" id="KW-1185">Reference proteome</keyword>
<dbReference type="RefSeq" id="WP_263846439.1">
    <property type="nucleotide sequence ID" value="NZ_JALIEB010000033.1"/>
</dbReference>
<protein>
    <recommendedName>
        <fullName evidence="3">Peptidase M10 metallopeptidase domain-containing protein</fullName>
    </recommendedName>
</protein>
<dbReference type="SUPFAM" id="SSF55486">
    <property type="entry name" value="Metalloproteases ('zincins'), catalytic domain"/>
    <property type="match status" value="1"/>
</dbReference>
<evidence type="ECO:0000313" key="2">
    <source>
        <dbReference type="Proteomes" id="UP001208690"/>
    </source>
</evidence>